<dbReference type="GO" id="GO:0005634">
    <property type="term" value="C:nucleus"/>
    <property type="evidence" value="ECO:0007669"/>
    <property type="project" value="UniProtKB-SubCell"/>
</dbReference>
<evidence type="ECO:0000313" key="6">
    <source>
        <dbReference type="Proteomes" id="UP001163823"/>
    </source>
</evidence>
<sequence length="83" mass="9621">MRWLRNLVSVDEIQSLLFCCKLSILLRLFLLFFESLLYYLTNNLCQLQTDKAAVLDDAIEYIKALKHQMLSPAGGAVYQAQYM</sequence>
<dbReference type="Gene3D" id="4.10.280.10">
    <property type="entry name" value="Helix-loop-helix DNA-binding domain"/>
    <property type="match status" value="1"/>
</dbReference>
<reference evidence="5" key="1">
    <citation type="journal article" date="2023" name="Science">
        <title>Elucidation of the pathway for biosynthesis of saponin adjuvants from the soapbark tree.</title>
        <authorList>
            <person name="Reed J."/>
            <person name="Orme A."/>
            <person name="El-Demerdash A."/>
            <person name="Owen C."/>
            <person name="Martin L.B.B."/>
            <person name="Misra R.C."/>
            <person name="Kikuchi S."/>
            <person name="Rejzek M."/>
            <person name="Martin A.C."/>
            <person name="Harkess A."/>
            <person name="Leebens-Mack J."/>
            <person name="Louveau T."/>
            <person name="Stephenson M.J."/>
            <person name="Osbourn A."/>
        </authorList>
    </citation>
    <scope>NUCLEOTIDE SEQUENCE</scope>
    <source>
        <strain evidence="5">S10</strain>
    </source>
</reference>
<evidence type="ECO:0000256" key="4">
    <source>
        <dbReference type="ARBA" id="ARBA00023242"/>
    </source>
</evidence>
<evidence type="ECO:0000313" key="5">
    <source>
        <dbReference type="EMBL" id="KAJ7954142.1"/>
    </source>
</evidence>
<keyword evidence="3" id="KW-0804">Transcription</keyword>
<keyword evidence="6" id="KW-1185">Reference proteome</keyword>
<evidence type="ECO:0000256" key="1">
    <source>
        <dbReference type="ARBA" id="ARBA00004123"/>
    </source>
</evidence>
<dbReference type="GO" id="GO:0046983">
    <property type="term" value="F:protein dimerization activity"/>
    <property type="evidence" value="ECO:0007669"/>
    <property type="project" value="InterPro"/>
</dbReference>
<protein>
    <recommendedName>
        <fullName evidence="7">BHLH domain-containing protein</fullName>
    </recommendedName>
</protein>
<dbReference type="Proteomes" id="UP001163823">
    <property type="component" value="Chromosome 10"/>
</dbReference>
<dbReference type="KEGG" id="qsa:O6P43_025750"/>
<comment type="subcellular location">
    <subcellularLocation>
        <location evidence="1">Nucleus</location>
    </subcellularLocation>
</comment>
<organism evidence="5 6">
    <name type="scientific">Quillaja saponaria</name>
    <name type="common">Soap bark tree</name>
    <dbReference type="NCBI Taxonomy" id="32244"/>
    <lineage>
        <taxon>Eukaryota</taxon>
        <taxon>Viridiplantae</taxon>
        <taxon>Streptophyta</taxon>
        <taxon>Embryophyta</taxon>
        <taxon>Tracheophyta</taxon>
        <taxon>Spermatophyta</taxon>
        <taxon>Magnoliopsida</taxon>
        <taxon>eudicotyledons</taxon>
        <taxon>Gunneridae</taxon>
        <taxon>Pentapetalae</taxon>
        <taxon>rosids</taxon>
        <taxon>fabids</taxon>
        <taxon>Fabales</taxon>
        <taxon>Quillajaceae</taxon>
        <taxon>Quillaja</taxon>
    </lineage>
</organism>
<name>A0AAD7L9W5_QUISA</name>
<dbReference type="AlphaFoldDB" id="A0AAD7L9W5"/>
<dbReference type="EMBL" id="JARAOO010000010">
    <property type="protein sequence ID" value="KAJ7954142.1"/>
    <property type="molecule type" value="Genomic_DNA"/>
</dbReference>
<keyword evidence="2" id="KW-0805">Transcription regulation</keyword>
<comment type="caution">
    <text evidence="5">The sequence shown here is derived from an EMBL/GenBank/DDBJ whole genome shotgun (WGS) entry which is preliminary data.</text>
</comment>
<accession>A0AAD7L9W5</accession>
<evidence type="ECO:0000256" key="3">
    <source>
        <dbReference type="ARBA" id="ARBA00023163"/>
    </source>
</evidence>
<proteinExistence type="predicted"/>
<dbReference type="InterPro" id="IPR036638">
    <property type="entry name" value="HLH_DNA-bd_sf"/>
</dbReference>
<evidence type="ECO:0008006" key="7">
    <source>
        <dbReference type="Google" id="ProtNLM"/>
    </source>
</evidence>
<gene>
    <name evidence="5" type="ORF">O6P43_025750</name>
</gene>
<dbReference type="SUPFAM" id="SSF47459">
    <property type="entry name" value="HLH, helix-loop-helix DNA-binding domain"/>
    <property type="match status" value="1"/>
</dbReference>
<keyword evidence="4" id="KW-0539">Nucleus</keyword>
<evidence type="ECO:0000256" key="2">
    <source>
        <dbReference type="ARBA" id="ARBA00023015"/>
    </source>
</evidence>